<keyword evidence="2" id="KW-0813">Transport</keyword>
<evidence type="ECO:0000256" key="5">
    <source>
        <dbReference type="SAM" id="MobiDB-lite"/>
    </source>
</evidence>
<dbReference type="PROSITE" id="PS50893">
    <property type="entry name" value="ABC_TRANSPORTER_2"/>
    <property type="match status" value="1"/>
</dbReference>
<dbReference type="PANTHER" id="PTHR42788:SF13">
    <property type="entry name" value="ALIPHATIC SULFONATES IMPORT ATP-BINDING PROTEIN SSUB"/>
    <property type="match status" value="1"/>
</dbReference>
<keyword evidence="4 7" id="KW-0067">ATP-binding</keyword>
<sequence>GQAARCPRRGRPAAARGMAGPGGRGFLPPPLARGLLFPAQGWHWRRLRAAAAGRVSMAASERPFVEIDAVSMRYGGVEGTLALRDTTLDIARGEFVAVVGPSGCGKSTLMKLVSGLWPSSAGSVIVAGQEVDRPLSVVGMAFQNPTLLPWRNVLDNVMLPLEVVEPHRRRLRAHRAEYVEKARRLLAMVGLAGFEQKYPHQLSGGMQQRASLCRALIHDPQLLMLDEPFGALDVFTREDLWAQLQEVCLTLKPTVILVTHDLKEAVYLADRVLVMSSRPGRIIGERRVPFARPRRLDDTYSAEFQALVHELRDRINAARQGDGAGQETDDAA</sequence>
<dbReference type="InterPro" id="IPR027417">
    <property type="entry name" value="P-loop_NTPase"/>
</dbReference>
<dbReference type="AlphaFoldDB" id="D5RRR6"/>
<dbReference type="HOGENOM" id="CLU_835550_0_0_5"/>
<evidence type="ECO:0000256" key="1">
    <source>
        <dbReference type="ARBA" id="ARBA00005417"/>
    </source>
</evidence>
<dbReference type="Proteomes" id="UP000005324">
    <property type="component" value="Unassembled WGS sequence"/>
</dbReference>
<evidence type="ECO:0000313" key="7">
    <source>
        <dbReference type="EMBL" id="EFH09998.1"/>
    </source>
</evidence>
<dbReference type="EC" id="3.6.3.36" evidence="7"/>
<dbReference type="PROSITE" id="PS00211">
    <property type="entry name" value="ABC_TRANSPORTER_1"/>
    <property type="match status" value="1"/>
</dbReference>
<dbReference type="PANTHER" id="PTHR42788">
    <property type="entry name" value="TAURINE IMPORT ATP-BINDING PROTEIN-RELATED"/>
    <property type="match status" value="1"/>
</dbReference>
<dbReference type="Gene3D" id="3.40.50.300">
    <property type="entry name" value="P-loop containing nucleotide triphosphate hydrolases"/>
    <property type="match status" value="1"/>
</dbReference>
<dbReference type="SUPFAM" id="SSF52540">
    <property type="entry name" value="P-loop containing nucleoside triphosphate hydrolases"/>
    <property type="match status" value="1"/>
</dbReference>
<comment type="similarity">
    <text evidence="1">Belongs to the ABC transporter superfamily.</text>
</comment>
<dbReference type="Pfam" id="PF00005">
    <property type="entry name" value="ABC_tran"/>
    <property type="match status" value="1"/>
</dbReference>
<evidence type="ECO:0000256" key="2">
    <source>
        <dbReference type="ARBA" id="ARBA00022448"/>
    </source>
</evidence>
<keyword evidence="3" id="KW-0547">Nucleotide-binding</keyword>
<dbReference type="CDD" id="cd03293">
    <property type="entry name" value="ABC_NrtD_SsuB_transporters"/>
    <property type="match status" value="1"/>
</dbReference>
<dbReference type="SMART" id="SM00382">
    <property type="entry name" value="AAA"/>
    <property type="match status" value="1"/>
</dbReference>
<protein>
    <submittedName>
        <fullName evidence="7">ABC transporter, ATP-binding protein</fullName>
        <ecNumber evidence="7">3.6.3.36</ecNumber>
    </submittedName>
</protein>
<gene>
    <name evidence="7" type="primary">tauB</name>
    <name evidence="7" type="ORF">HMPREF0731_3778</name>
</gene>
<feature type="region of interest" description="Disordered" evidence="5">
    <location>
        <begin position="1"/>
        <end position="22"/>
    </location>
</feature>
<dbReference type="GO" id="GO:0016887">
    <property type="term" value="F:ATP hydrolysis activity"/>
    <property type="evidence" value="ECO:0007669"/>
    <property type="project" value="InterPro"/>
</dbReference>
<dbReference type="GO" id="GO:0005524">
    <property type="term" value="F:ATP binding"/>
    <property type="evidence" value="ECO:0007669"/>
    <property type="project" value="UniProtKB-KW"/>
</dbReference>
<reference evidence="7 8" key="1">
    <citation type="submission" date="2010-04" db="EMBL/GenBank/DDBJ databases">
        <authorList>
            <person name="Qin X."/>
            <person name="Bachman B."/>
            <person name="Battles P."/>
            <person name="Bell A."/>
            <person name="Bess C."/>
            <person name="Bickham C."/>
            <person name="Chaboub L."/>
            <person name="Chen D."/>
            <person name="Coyle M."/>
            <person name="Deiros D.R."/>
            <person name="Dinh H."/>
            <person name="Forbes L."/>
            <person name="Fowler G."/>
            <person name="Francisco L."/>
            <person name="Fu Q."/>
            <person name="Gubbala S."/>
            <person name="Hale W."/>
            <person name="Han Y."/>
            <person name="Hemphill L."/>
            <person name="Highlander S.K."/>
            <person name="Hirani K."/>
            <person name="Hogues M."/>
            <person name="Jackson L."/>
            <person name="Jakkamsetti A."/>
            <person name="Javaid M."/>
            <person name="Jiang H."/>
            <person name="Korchina V."/>
            <person name="Kovar C."/>
            <person name="Lara F."/>
            <person name="Lee S."/>
            <person name="Mata R."/>
            <person name="Mathew T."/>
            <person name="Moen C."/>
            <person name="Morales K."/>
            <person name="Munidasa M."/>
            <person name="Nazareth L."/>
            <person name="Ngo R."/>
            <person name="Nguyen L."/>
            <person name="Okwuonu G."/>
            <person name="Ongeri F."/>
            <person name="Patil S."/>
            <person name="Petrosino J."/>
            <person name="Pham C."/>
            <person name="Pham P."/>
            <person name="Pu L.-L."/>
            <person name="Puazo M."/>
            <person name="Raj R."/>
            <person name="Reid J."/>
            <person name="Rouhana J."/>
            <person name="Saada N."/>
            <person name="Shang Y."/>
            <person name="Simmons D."/>
            <person name="Thornton R."/>
            <person name="Warren J."/>
            <person name="Weissenberger G."/>
            <person name="Zhang J."/>
            <person name="Zhang L."/>
            <person name="Zhou C."/>
            <person name="Zhu D."/>
            <person name="Muzny D."/>
            <person name="Worley K."/>
            <person name="Gibbs R."/>
        </authorList>
    </citation>
    <scope>NUCLEOTIDE SEQUENCE [LARGE SCALE GENOMIC DNA]</scope>
    <source>
        <strain evidence="7 8">ATCC 49957</strain>
    </source>
</reference>
<keyword evidence="8" id="KW-1185">Reference proteome</keyword>
<organism evidence="7 8">
    <name type="scientific">Pseudoroseomonas cervicalis ATCC 49957</name>
    <dbReference type="NCBI Taxonomy" id="525371"/>
    <lineage>
        <taxon>Bacteria</taxon>
        <taxon>Pseudomonadati</taxon>
        <taxon>Pseudomonadota</taxon>
        <taxon>Alphaproteobacteria</taxon>
        <taxon>Acetobacterales</taxon>
        <taxon>Roseomonadaceae</taxon>
        <taxon>Roseomonas</taxon>
    </lineage>
</organism>
<dbReference type="EMBL" id="ADVL01000712">
    <property type="protein sequence ID" value="EFH09998.1"/>
    <property type="molecule type" value="Genomic_DNA"/>
</dbReference>
<dbReference type="InterPro" id="IPR017871">
    <property type="entry name" value="ABC_transporter-like_CS"/>
</dbReference>
<accession>D5RRR6</accession>
<feature type="compositionally biased region" description="Basic residues" evidence="5">
    <location>
        <begin position="1"/>
        <end position="11"/>
    </location>
</feature>
<evidence type="ECO:0000256" key="4">
    <source>
        <dbReference type="ARBA" id="ARBA00022840"/>
    </source>
</evidence>
<keyword evidence="7" id="KW-0378">Hydrolase</keyword>
<feature type="non-terminal residue" evidence="7">
    <location>
        <position position="1"/>
    </location>
</feature>
<feature type="domain" description="ABC transporter" evidence="6">
    <location>
        <begin position="65"/>
        <end position="302"/>
    </location>
</feature>
<evidence type="ECO:0000256" key="3">
    <source>
        <dbReference type="ARBA" id="ARBA00022741"/>
    </source>
</evidence>
<dbReference type="InterPro" id="IPR003593">
    <property type="entry name" value="AAA+_ATPase"/>
</dbReference>
<evidence type="ECO:0000313" key="8">
    <source>
        <dbReference type="Proteomes" id="UP000005324"/>
    </source>
</evidence>
<dbReference type="InterPro" id="IPR050166">
    <property type="entry name" value="ABC_transporter_ATP-bind"/>
</dbReference>
<proteinExistence type="inferred from homology"/>
<evidence type="ECO:0000259" key="6">
    <source>
        <dbReference type="PROSITE" id="PS50893"/>
    </source>
</evidence>
<name>D5RRR6_9PROT</name>
<dbReference type="InterPro" id="IPR003439">
    <property type="entry name" value="ABC_transporter-like_ATP-bd"/>
</dbReference>
<comment type="caution">
    <text evidence="7">The sequence shown here is derived from an EMBL/GenBank/DDBJ whole genome shotgun (WGS) entry which is preliminary data.</text>
</comment>